<dbReference type="InterPro" id="IPR027417">
    <property type="entry name" value="P-loop_NTPase"/>
</dbReference>
<feature type="coiled-coil region" evidence="1">
    <location>
        <begin position="849"/>
        <end position="910"/>
    </location>
</feature>
<feature type="transmembrane region" description="Helical" evidence="2">
    <location>
        <begin position="522"/>
        <end position="540"/>
    </location>
</feature>
<comment type="caution">
    <text evidence="4">The sequence shown here is derived from an EMBL/GenBank/DDBJ whole genome shotgun (WGS) entry which is preliminary data.</text>
</comment>
<feature type="transmembrane region" description="Helical" evidence="2">
    <location>
        <begin position="497"/>
        <end position="516"/>
    </location>
</feature>
<dbReference type="EMBL" id="JAKOAV010000014">
    <property type="protein sequence ID" value="MDF9408474.1"/>
    <property type="molecule type" value="Genomic_DNA"/>
</dbReference>
<proteinExistence type="predicted"/>
<name>A0A9X4H6H4_9FIRM</name>
<organism evidence="4 5">
    <name type="scientific">Pelotomaculum isophthalicicum JI</name>
    <dbReference type="NCBI Taxonomy" id="947010"/>
    <lineage>
        <taxon>Bacteria</taxon>
        <taxon>Bacillati</taxon>
        <taxon>Bacillota</taxon>
        <taxon>Clostridia</taxon>
        <taxon>Eubacteriales</taxon>
        <taxon>Desulfotomaculaceae</taxon>
        <taxon>Pelotomaculum</taxon>
    </lineage>
</organism>
<dbReference type="AlphaFoldDB" id="A0A9X4H6H4"/>
<keyword evidence="2" id="KW-0472">Membrane</keyword>
<dbReference type="InterPro" id="IPR038734">
    <property type="entry name" value="YhaN_AAA"/>
</dbReference>
<sequence length="1064" mass="119748">MRLAELMADGFGILHDLHLRREDLDKNITIIYGMNEAGKSTLMEFIRVMLFGFKVKGGRVWEPLRGGSPGGFLVFADENGESIKVERRLRGRRGKVVVTLPGGAAGDETFLADRILRGITPLVFRNVFGFDVEEMRRLKELEAGEVSAHVYGAGAGLRAGRLTAGTNRLHEELNDLFKPAGTKPAINQLIKELENVEAVVRLLQKEPEQYDRLKQEALSLRADRERLEQARRDAESRKRRLEAVIIARESWLRLKEARLQLANLPHVSSFPEPGVERLQALEDKARDLVLARTDTDMLANQLQRRMDNTLVEYSLLEYSAEIKALENERGLQLERLRRLPEQVAEVKHAREEYHKQIYKLGNEYDQTRLASIDTSLSARKIVEGYKQKFTAGESRRENLRGEIARLKNNAGDKEWIFRNATAELAAHKIPVPPVDQPPAGREQALDVLESGMRRLFQIRAGLESLRVRLAELEQQKRNAESELDTLQSRLLPRWLQIVMPVVLAVSITAAFFGGIISGFLTLAAGVAFWATVMLAGRHAAVLMEARRTRLEENLLNISQRINGTAGEIEQLSRRENELAEELKAAAMTAVGKPVVAEEEIAAARRALEEEKLALARAEDLKRVVAQAKNNLDMELQRLSGAAKELEQADRTLANLGGEWLDWLKEHGLPQGLTPSGALVFFDACEEAEKSYIIWQKSLALEKETRQQSEAFLTRLNNLLANVGYDAVTMETACDRTIRLGELLSETAKLAEGKEHLQAELDGLREQKLRQENALHTLQKEFEALLAAGGAIDAEDFRRRAFYYNEGKRLAREAQTFERDLKIIAGLPGESAQLERELEQSVGTDHERELDSIAALIGELEKKIKEAGEQIGRVDNQIALLENGEELAIRLQEKEMLIASMQDKAREWQVRALCLRLLRMAKERHERERQPAVLQRASGYIKPMTGGAYTMVIAPVGRADMLEVESPHGGRVAVAGLSRGTASQLYFSIRLALARQYGSVGLPVILDDILVDFDRERLRGAVKVLGEFSRERQVILFTCHEHILEAFNEYPDDFGLIRLQDGVKI</sequence>
<keyword evidence="5" id="KW-1185">Reference proteome</keyword>
<gene>
    <name evidence="4" type="ORF">L7E55_08900</name>
</gene>
<feature type="domain" description="YhaN AAA" evidence="3">
    <location>
        <begin position="1"/>
        <end position="209"/>
    </location>
</feature>
<evidence type="ECO:0000256" key="2">
    <source>
        <dbReference type="SAM" id="Phobius"/>
    </source>
</evidence>
<keyword evidence="1" id="KW-0175">Coiled coil</keyword>
<keyword evidence="2" id="KW-1133">Transmembrane helix</keyword>
<feature type="coiled-coil region" evidence="1">
    <location>
        <begin position="746"/>
        <end position="780"/>
    </location>
</feature>
<dbReference type="PANTHER" id="PTHR41259">
    <property type="entry name" value="DOUBLE-STRAND BREAK REPAIR RAD50 ATPASE, PUTATIVE-RELATED"/>
    <property type="match status" value="1"/>
</dbReference>
<dbReference type="SUPFAM" id="SSF52540">
    <property type="entry name" value="P-loop containing nucleoside triphosphate hydrolases"/>
    <property type="match status" value="2"/>
</dbReference>
<evidence type="ECO:0000313" key="4">
    <source>
        <dbReference type="EMBL" id="MDF9408474.1"/>
    </source>
</evidence>
<accession>A0A9X4H6H4</accession>
<dbReference type="Pfam" id="PF13514">
    <property type="entry name" value="AAA_27"/>
    <property type="match status" value="1"/>
</dbReference>
<protein>
    <submittedName>
        <fullName evidence="4">AAA family ATPase</fullName>
    </submittedName>
</protein>
<keyword evidence="2" id="KW-0812">Transmembrane</keyword>
<dbReference type="Gene3D" id="3.40.50.300">
    <property type="entry name" value="P-loop containing nucleotide triphosphate hydrolases"/>
    <property type="match status" value="2"/>
</dbReference>
<dbReference type="Proteomes" id="UP001154312">
    <property type="component" value="Unassembled WGS sequence"/>
</dbReference>
<evidence type="ECO:0000259" key="3">
    <source>
        <dbReference type="Pfam" id="PF13514"/>
    </source>
</evidence>
<feature type="coiled-coil region" evidence="1">
    <location>
        <begin position="455"/>
        <end position="489"/>
    </location>
</feature>
<evidence type="ECO:0000256" key="1">
    <source>
        <dbReference type="SAM" id="Coils"/>
    </source>
</evidence>
<feature type="coiled-coil region" evidence="1">
    <location>
        <begin position="186"/>
        <end position="244"/>
    </location>
</feature>
<reference evidence="4" key="1">
    <citation type="submission" date="2022-02" db="EMBL/GenBank/DDBJ databases">
        <authorList>
            <person name="Leng L."/>
        </authorList>
    </citation>
    <scope>NUCLEOTIDE SEQUENCE</scope>
    <source>
        <strain evidence="4">JI</strain>
    </source>
</reference>
<feature type="coiled-coil region" evidence="1">
    <location>
        <begin position="561"/>
        <end position="658"/>
    </location>
</feature>
<dbReference type="PANTHER" id="PTHR41259:SF1">
    <property type="entry name" value="DOUBLE-STRAND BREAK REPAIR RAD50 ATPASE, PUTATIVE-RELATED"/>
    <property type="match status" value="1"/>
</dbReference>
<evidence type="ECO:0000313" key="5">
    <source>
        <dbReference type="Proteomes" id="UP001154312"/>
    </source>
</evidence>
<dbReference type="RefSeq" id="WP_277443797.1">
    <property type="nucleotide sequence ID" value="NZ_JAKOAV010000014.1"/>
</dbReference>